<accession>A0A7R6PNP3</accession>
<evidence type="ECO:0000259" key="13">
    <source>
        <dbReference type="Pfam" id="PF00593"/>
    </source>
</evidence>
<evidence type="ECO:0000256" key="4">
    <source>
        <dbReference type="ARBA" id="ARBA00022692"/>
    </source>
</evidence>
<evidence type="ECO:0000256" key="1">
    <source>
        <dbReference type="ARBA" id="ARBA00004571"/>
    </source>
</evidence>
<evidence type="ECO:0000256" key="11">
    <source>
        <dbReference type="RuleBase" id="RU003357"/>
    </source>
</evidence>
<keyword evidence="16" id="KW-1185">Reference proteome</keyword>
<organism evidence="15 16">
    <name type="scientific">Neptunomonas japonica JAMM 1380</name>
    <dbReference type="NCBI Taxonomy" id="1441457"/>
    <lineage>
        <taxon>Bacteria</taxon>
        <taxon>Pseudomonadati</taxon>
        <taxon>Pseudomonadota</taxon>
        <taxon>Gammaproteobacteria</taxon>
        <taxon>Oceanospirillales</taxon>
        <taxon>Oceanospirillaceae</taxon>
        <taxon>Neptunomonas</taxon>
    </lineage>
</organism>
<dbReference type="Gene3D" id="2.40.170.20">
    <property type="entry name" value="TonB-dependent receptor, beta-barrel domain"/>
    <property type="match status" value="1"/>
</dbReference>
<dbReference type="InterPro" id="IPR039426">
    <property type="entry name" value="TonB-dep_rcpt-like"/>
</dbReference>
<dbReference type="RefSeq" id="WP_201350366.1">
    <property type="nucleotide sequence ID" value="NZ_AP014546.1"/>
</dbReference>
<keyword evidence="7 11" id="KW-0798">TonB box</keyword>
<keyword evidence="8 10" id="KW-0472">Membrane</keyword>
<dbReference type="GO" id="GO:0009279">
    <property type="term" value="C:cell outer membrane"/>
    <property type="evidence" value="ECO:0007669"/>
    <property type="project" value="UniProtKB-SubCell"/>
</dbReference>
<dbReference type="KEGG" id="njp:NEJAP_1822"/>
<gene>
    <name evidence="15" type="primary">btuB</name>
    <name evidence="15" type="ORF">NEJAP_1822</name>
</gene>
<dbReference type="SUPFAM" id="SSF56935">
    <property type="entry name" value="Porins"/>
    <property type="match status" value="1"/>
</dbReference>
<evidence type="ECO:0000313" key="16">
    <source>
        <dbReference type="Proteomes" id="UP000595332"/>
    </source>
</evidence>
<keyword evidence="9 10" id="KW-0998">Cell outer membrane</keyword>
<feature type="domain" description="TonB-dependent receptor plug" evidence="14">
    <location>
        <begin position="40"/>
        <end position="146"/>
    </location>
</feature>
<dbReference type="InterPro" id="IPR036942">
    <property type="entry name" value="Beta-barrel_TonB_sf"/>
</dbReference>
<evidence type="ECO:0000256" key="5">
    <source>
        <dbReference type="ARBA" id="ARBA00022729"/>
    </source>
</evidence>
<dbReference type="GO" id="GO:0015889">
    <property type="term" value="P:cobalamin transport"/>
    <property type="evidence" value="ECO:0007669"/>
    <property type="project" value="TreeGrafter"/>
</dbReference>
<evidence type="ECO:0000256" key="6">
    <source>
        <dbReference type="ARBA" id="ARBA00023065"/>
    </source>
</evidence>
<dbReference type="PROSITE" id="PS52016">
    <property type="entry name" value="TONB_DEPENDENT_REC_3"/>
    <property type="match status" value="1"/>
</dbReference>
<dbReference type="InterPro" id="IPR037066">
    <property type="entry name" value="Plug_dom_sf"/>
</dbReference>
<dbReference type="PANTHER" id="PTHR30069:SF53">
    <property type="entry name" value="COLICIN I RECEPTOR-RELATED"/>
    <property type="match status" value="1"/>
</dbReference>
<feature type="domain" description="TonB-dependent receptor-like beta-barrel" evidence="13">
    <location>
        <begin position="169"/>
        <end position="582"/>
    </location>
</feature>
<dbReference type="InterPro" id="IPR012910">
    <property type="entry name" value="Plug_dom"/>
</dbReference>
<evidence type="ECO:0000256" key="10">
    <source>
        <dbReference type="PROSITE-ProRule" id="PRU01360"/>
    </source>
</evidence>
<keyword evidence="4 10" id="KW-0812">Transmembrane</keyword>
<dbReference type="Pfam" id="PF00593">
    <property type="entry name" value="TonB_dep_Rec_b-barrel"/>
    <property type="match status" value="1"/>
</dbReference>
<evidence type="ECO:0000313" key="15">
    <source>
        <dbReference type="EMBL" id="BBB29772.1"/>
    </source>
</evidence>
<evidence type="ECO:0000256" key="8">
    <source>
        <dbReference type="ARBA" id="ARBA00023136"/>
    </source>
</evidence>
<evidence type="ECO:0000256" key="7">
    <source>
        <dbReference type="ARBA" id="ARBA00023077"/>
    </source>
</evidence>
<evidence type="ECO:0000256" key="12">
    <source>
        <dbReference type="SAM" id="SignalP"/>
    </source>
</evidence>
<keyword evidence="2 10" id="KW-0813">Transport</keyword>
<dbReference type="EMBL" id="AP014546">
    <property type="protein sequence ID" value="BBB29772.1"/>
    <property type="molecule type" value="Genomic_DNA"/>
</dbReference>
<comment type="subcellular location">
    <subcellularLocation>
        <location evidence="1 10">Cell outer membrane</location>
        <topology evidence="1 10">Multi-pass membrane protein</topology>
    </subcellularLocation>
</comment>
<dbReference type="Pfam" id="PF07715">
    <property type="entry name" value="Plug"/>
    <property type="match status" value="1"/>
</dbReference>
<keyword evidence="3 10" id="KW-1134">Transmembrane beta strand</keyword>
<feature type="signal peptide" evidence="12">
    <location>
        <begin position="1"/>
        <end position="21"/>
    </location>
</feature>
<evidence type="ECO:0000256" key="2">
    <source>
        <dbReference type="ARBA" id="ARBA00022448"/>
    </source>
</evidence>
<sequence>MKKLSNTVLATACCYSSLVAAQTTNLNEILVTASRTAQSVDETLASVTLITRKDIERSQAITVADILQKTPGVMITNRGGIGKSSSIFLRGTSSKNSLIVIDGIRVGSATLGQVSVEELNLSQIERIEIVRGPRSSLYGSDAAGGVIQIFTRRGAGRLTPSFTISAGSDGTSLAEVGLQGGDQNRWFNVTASGITTDGFDAKTTGNIDDDGYHNQGLHLRLGQRFDGGHELEGFFSITDSESEYDDFSSDRSDTLTKVMGASGTFAVSDMWLVNVSAGRSWNKTKAFSGSAFKSRHETVRDSFTIQNDLLISDDNQLIFGLDYINDQIDTNNAYVVTDRNNWAGFAQYQLTLGKSDLQFSARVDDNEQFGSYTTGGIAWGIPLNNNLKLVTSYGTAFKAPSFNDLYYPSDAYGGGNADLVPEESDTFELSLRGKYQDVNWQASLYQTTFKDMIAWAPSPTVLYPYRWLPSNINSARIRGLELSADYQWQQWLLSGNLSFLDPEVRSGANKGNRLARRADRILNLNLDRNFGALTLGATLHAEGRRYTSDSNTSSLEGFGTVDLRATYQLAPAWQVRAKLSNLLDKQYQTISGYNQAGSTALFTLAYQPQ</sequence>
<dbReference type="InterPro" id="IPR000531">
    <property type="entry name" value="Beta-barrel_TonB"/>
</dbReference>
<protein>
    <submittedName>
        <fullName evidence="15">Vitamin B12 transporter</fullName>
    </submittedName>
</protein>
<keyword evidence="5 12" id="KW-0732">Signal</keyword>
<dbReference type="GO" id="GO:0006811">
    <property type="term" value="P:monoatomic ion transport"/>
    <property type="evidence" value="ECO:0007669"/>
    <property type="project" value="UniProtKB-KW"/>
</dbReference>
<evidence type="ECO:0000256" key="3">
    <source>
        <dbReference type="ARBA" id="ARBA00022452"/>
    </source>
</evidence>
<evidence type="ECO:0000259" key="14">
    <source>
        <dbReference type="Pfam" id="PF07715"/>
    </source>
</evidence>
<name>A0A7R6PNP3_9GAMM</name>
<feature type="chain" id="PRO_5032639386" evidence="12">
    <location>
        <begin position="22"/>
        <end position="609"/>
    </location>
</feature>
<comment type="similarity">
    <text evidence="10 11">Belongs to the TonB-dependent receptor family.</text>
</comment>
<keyword evidence="6" id="KW-0406">Ion transport</keyword>
<dbReference type="Proteomes" id="UP000595332">
    <property type="component" value="Chromosome"/>
</dbReference>
<reference evidence="15 16" key="1">
    <citation type="journal article" date="2008" name="Int. J. Syst. Evol. Microbiol.">
        <title>Neptunomonas japonica sp. nov., an Osedax japonicus symbiont-like bacterium isolated from sediment adjacent to sperm whale carcasses off Kagoshima, Japan.</title>
        <authorList>
            <person name="Miyazaki M."/>
            <person name="Nogi Y."/>
            <person name="Fujiwara Y."/>
            <person name="Kawato M."/>
            <person name="Kubokawa K."/>
            <person name="Horikoshi K."/>
        </authorList>
    </citation>
    <scope>NUCLEOTIDE SEQUENCE [LARGE SCALE GENOMIC DNA]</scope>
    <source>
        <strain evidence="15 16">JAMM 1380</strain>
    </source>
</reference>
<dbReference type="CDD" id="cd01347">
    <property type="entry name" value="ligand_gated_channel"/>
    <property type="match status" value="1"/>
</dbReference>
<dbReference type="PANTHER" id="PTHR30069">
    <property type="entry name" value="TONB-DEPENDENT OUTER MEMBRANE RECEPTOR"/>
    <property type="match status" value="1"/>
</dbReference>
<proteinExistence type="inferred from homology"/>
<dbReference type="Gene3D" id="2.170.130.10">
    <property type="entry name" value="TonB-dependent receptor, plug domain"/>
    <property type="match status" value="1"/>
</dbReference>
<dbReference type="AlphaFoldDB" id="A0A7R6PNP3"/>
<evidence type="ECO:0000256" key="9">
    <source>
        <dbReference type="ARBA" id="ARBA00023237"/>
    </source>
</evidence>